<reference evidence="2 3" key="1">
    <citation type="submission" date="2018-03" db="EMBL/GenBank/DDBJ databases">
        <title>Brevisbacillus phylogenomics.</title>
        <authorList>
            <person name="Dunlap C."/>
        </authorList>
    </citation>
    <scope>NUCLEOTIDE SEQUENCE [LARGE SCALE GENOMIC DNA]</scope>
    <source>
        <strain evidence="2 3">NRRL B-41110</strain>
    </source>
</reference>
<sequence>MKNSINILESYPDVLDVRDIKQIMNIGQRQAYELCNSGQFHVARAGTRIKVAKSVFLNWLEGN</sequence>
<organism evidence="2 3">
    <name type="scientific">Brevibacillus porteri</name>
    <dbReference type="NCBI Taxonomy" id="2126350"/>
    <lineage>
        <taxon>Bacteria</taxon>
        <taxon>Bacillati</taxon>
        <taxon>Bacillota</taxon>
        <taxon>Bacilli</taxon>
        <taxon>Bacillales</taxon>
        <taxon>Paenibacillaceae</taxon>
        <taxon>Brevibacillus</taxon>
    </lineage>
</organism>
<dbReference type="InterPro" id="IPR041657">
    <property type="entry name" value="HTH_17"/>
</dbReference>
<dbReference type="Pfam" id="PF12728">
    <property type="entry name" value="HTH_17"/>
    <property type="match status" value="1"/>
</dbReference>
<name>A0ABX5FK40_9BACL</name>
<comment type="caution">
    <text evidence="2">The sequence shown here is derived from an EMBL/GenBank/DDBJ whole genome shotgun (WGS) entry which is preliminary data.</text>
</comment>
<proteinExistence type="predicted"/>
<evidence type="ECO:0000313" key="2">
    <source>
        <dbReference type="EMBL" id="PSK05374.1"/>
    </source>
</evidence>
<dbReference type="Proteomes" id="UP000241645">
    <property type="component" value="Unassembled WGS sequence"/>
</dbReference>
<dbReference type="GeneID" id="95753466"/>
<evidence type="ECO:0000259" key="1">
    <source>
        <dbReference type="Pfam" id="PF12728"/>
    </source>
</evidence>
<gene>
    <name evidence="2" type="ORF">C7R92_25590</name>
</gene>
<dbReference type="RefSeq" id="WP_106836104.1">
    <property type="nucleotide sequence ID" value="NZ_JARMEW010000067.1"/>
</dbReference>
<protein>
    <submittedName>
        <fullName evidence="2">DNA-binding protein</fullName>
    </submittedName>
</protein>
<dbReference type="EMBL" id="PXZO01000054">
    <property type="protein sequence ID" value="PSK05374.1"/>
    <property type="molecule type" value="Genomic_DNA"/>
</dbReference>
<feature type="domain" description="Helix-turn-helix" evidence="1">
    <location>
        <begin position="14"/>
        <end position="63"/>
    </location>
</feature>
<keyword evidence="3" id="KW-1185">Reference proteome</keyword>
<accession>A0ABX5FK40</accession>
<evidence type="ECO:0000313" key="3">
    <source>
        <dbReference type="Proteomes" id="UP000241645"/>
    </source>
</evidence>
<dbReference type="GO" id="GO:0003677">
    <property type="term" value="F:DNA binding"/>
    <property type="evidence" value="ECO:0007669"/>
    <property type="project" value="UniProtKB-KW"/>
</dbReference>
<keyword evidence="2" id="KW-0238">DNA-binding</keyword>